<evidence type="ECO:0000313" key="1">
    <source>
        <dbReference type="EMBL" id="HJB98510.1"/>
    </source>
</evidence>
<dbReference type="AlphaFoldDB" id="A0A9D2MYB0"/>
<organism evidence="1 2">
    <name type="scientific">Candidatus Acutalibacter pullicola</name>
    <dbReference type="NCBI Taxonomy" id="2838417"/>
    <lineage>
        <taxon>Bacteria</taxon>
        <taxon>Bacillati</taxon>
        <taxon>Bacillota</taxon>
        <taxon>Clostridia</taxon>
        <taxon>Eubacteriales</taxon>
        <taxon>Acutalibacteraceae</taxon>
        <taxon>Acutalibacter</taxon>
    </lineage>
</organism>
<reference evidence="1" key="2">
    <citation type="submission" date="2021-04" db="EMBL/GenBank/DDBJ databases">
        <authorList>
            <person name="Gilroy R."/>
        </authorList>
    </citation>
    <scope>NUCLEOTIDE SEQUENCE</scope>
    <source>
        <strain evidence="1">CHK185-1770</strain>
    </source>
</reference>
<name>A0A9D2MYB0_9FIRM</name>
<evidence type="ECO:0000313" key="2">
    <source>
        <dbReference type="Proteomes" id="UP000826793"/>
    </source>
</evidence>
<gene>
    <name evidence="1" type="ORF">H9710_08025</name>
</gene>
<proteinExistence type="predicted"/>
<sequence>MRRTWDEPVLYHAVSSYQLLEVMLHRLLVHPGRRAALVLPDFIQEKYPQWKALESQGFFHWVRLFPYLTIPHRGKDQVAADALAAYDTLGLPPLEDFAALYIAGAHFYFSLCPLERGLPFSLLEDAAGTLCSPQRQAAILARKFPRHAALAQELGLFSGENPLVREQICCVKAQENPAALSEKARDFSVEKALQDISPWQRRKVVRFFLPGKIRTQADTILLTQQFSGLGLLTEAQQLALYRQLVEGLFRERSLLVKKHPDDRLSYEEVFPGAQVVERPFPAELLPYVFAGRRPQRVAAFGSSSLANLGEHFQTMGLPLPAVKQEGPLPP</sequence>
<dbReference type="Proteomes" id="UP000826793">
    <property type="component" value="Unassembled WGS sequence"/>
</dbReference>
<reference evidence="1" key="1">
    <citation type="journal article" date="2021" name="PeerJ">
        <title>Extensive microbial diversity within the chicken gut microbiome revealed by metagenomics and culture.</title>
        <authorList>
            <person name="Gilroy R."/>
            <person name="Ravi A."/>
            <person name="Getino M."/>
            <person name="Pursley I."/>
            <person name="Horton D.L."/>
            <person name="Alikhan N.F."/>
            <person name="Baker D."/>
            <person name="Gharbi K."/>
            <person name="Hall N."/>
            <person name="Watson M."/>
            <person name="Adriaenssens E.M."/>
            <person name="Foster-Nyarko E."/>
            <person name="Jarju S."/>
            <person name="Secka A."/>
            <person name="Antonio M."/>
            <person name="Oren A."/>
            <person name="Chaudhuri R.R."/>
            <person name="La Ragione R."/>
            <person name="Hildebrand F."/>
            <person name="Pallen M.J."/>
        </authorList>
    </citation>
    <scope>NUCLEOTIDE SEQUENCE</scope>
    <source>
        <strain evidence="1">CHK185-1770</strain>
    </source>
</reference>
<accession>A0A9D2MYB0</accession>
<dbReference type="EMBL" id="DWXG01000063">
    <property type="protein sequence ID" value="HJB98510.1"/>
    <property type="molecule type" value="Genomic_DNA"/>
</dbReference>
<protein>
    <submittedName>
        <fullName evidence="1">Uncharacterized protein</fullName>
    </submittedName>
</protein>
<comment type="caution">
    <text evidence="1">The sequence shown here is derived from an EMBL/GenBank/DDBJ whole genome shotgun (WGS) entry which is preliminary data.</text>
</comment>